<dbReference type="EMBL" id="RDQH01000343">
    <property type="protein sequence ID" value="RXH68084.1"/>
    <property type="molecule type" value="Genomic_DNA"/>
</dbReference>
<dbReference type="GO" id="GO:0010333">
    <property type="term" value="F:terpene synthase activity"/>
    <property type="evidence" value="ECO:0007669"/>
    <property type="project" value="InterPro"/>
</dbReference>
<gene>
    <name evidence="3" type="ORF">DVH24_028231</name>
</gene>
<name>A0A498HCS2_MALDO</name>
<evidence type="ECO:0000256" key="2">
    <source>
        <dbReference type="ARBA" id="ARBA00022842"/>
    </source>
</evidence>
<dbReference type="PANTHER" id="PTHR31225">
    <property type="entry name" value="OS04G0344100 PROTEIN-RELATED"/>
    <property type="match status" value="1"/>
</dbReference>
<reference evidence="3 4" key="1">
    <citation type="submission" date="2018-10" db="EMBL/GenBank/DDBJ databases">
        <title>A high-quality apple genome assembly.</title>
        <authorList>
            <person name="Hu J."/>
        </authorList>
    </citation>
    <scope>NUCLEOTIDE SEQUENCE [LARGE SCALE GENOMIC DNA]</scope>
    <source>
        <strain evidence="4">cv. HFTH1</strain>
        <tissue evidence="3">Young leaf</tissue>
    </source>
</reference>
<dbReference type="PANTHER" id="PTHR31225:SF252">
    <property type="entry name" value="TERPENE SYNTHASE 12-RELATED"/>
    <property type="match status" value="1"/>
</dbReference>
<evidence type="ECO:0000256" key="1">
    <source>
        <dbReference type="ARBA" id="ARBA00001946"/>
    </source>
</evidence>
<comment type="caution">
    <text evidence="3">The sequence shown here is derived from an EMBL/GenBank/DDBJ whole genome shotgun (WGS) entry which is preliminary data.</text>
</comment>
<sequence>MEGCKWFGNEQVRRFAVASQQVLGVGFHSVARGNSGLGEMRAGRRERDNSFSFFFLVKRERENWKLATDRVRTHVLCKDSTIFHHYFKEPLHNFCLKVLSEQVSHALELPLHHIMHRLEARWYIEAYSKRPDAKKIVLEIAKQDFTRVQFTLQMYLQ</sequence>
<dbReference type="SUPFAM" id="SSF48239">
    <property type="entry name" value="Terpenoid cyclases/Protein prenyltransferases"/>
    <property type="match status" value="1"/>
</dbReference>
<comment type="cofactor">
    <cofactor evidence="1">
        <name>Mg(2+)</name>
        <dbReference type="ChEBI" id="CHEBI:18420"/>
    </cofactor>
</comment>
<dbReference type="AlphaFoldDB" id="A0A498HCS2"/>
<evidence type="ECO:0000313" key="4">
    <source>
        <dbReference type="Proteomes" id="UP000290289"/>
    </source>
</evidence>
<organism evidence="3 4">
    <name type="scientific">Malus domestica</name>
    <name type="common">Apple</name>
    <name type="synonym">Pyrus malus</name>
    <dbReference type="NCBI Taxonomy" id="3750"/>
    <lineage>
        <taxon>Eukaryota</taxon>
        <taxon>Viridiplantae</taxon>
        <taxon>Streptophyta</taxon>
        <taxon>Embryophyta</taxon>
        <taxon>Tracheophyta</taxon>
        <taxon>Spermatophyta</taxon>
        <taxon>Magnoliopsida</taxon>
        <taxon>eudicotyledons</taxon>
        <taxon>Gunneridae</taxon>
        <taxon>Pentapetalae</taxon>
        <taxon>rosids</taxon>
        <taxon>fabids</taxon>
        <taxon>Rosales</taxon>
        <taxon>Rosaceae</taxon>
        <taxon>Amygdaloideae</taxon>
        <taxon>Maleae</taxon>
        <taxon>Malus</taxon>
    </lineage>
</organism>
<dbReference type="Proteomes" id="UP000290289">
    <property type="component" value="Chromosome 17"/>
</dbReference>
<dbReference type="GO" id="GO:0016114">
    <property type="term" value="P:terpenoid biosynthetic process"/>
    <property type="evidence" value="ECO:0007669"/>
    <property type="project" value="InterPro"/>
</dbReference>
<dbReference type="Gene3D" id="1.50.10.130">
    <property type="entry name" value="Terpene synthase, N-terminal domain"/>
    <property type="match status" value="1"/>
</dbReference>
<protein>
    <submittedName>
        <fullName evidence="3">Uncharacterized protein</fullName>
    </submittedName>
</protein>
<keyword evidence="2" id="KW-0460">Magnesium</keyword>
<keyword evidence="4" id="KW-1185">Reference proteome</keyword>
<dbReference type="InterPro" id="IPR008930">
    <property type="entry name" value="Terpenoid_cyclase/PrenylTrfase"/>
</dbReference>
<dbReference type="InterPro" id="IPR036965">
    <property type="entry name" value="Terpene_synth_N_sf"/>
</dbReference>
<dbReference type="InterPro" id="IPR050148">
    <property type="entry name" value="Terpene_synthase-like"/>
</dbReference>
<evidence type="ECO:0000313" key="3">
    <source>
        <dbReference type="EMBL" id="RXH68084.1"/>
    </source>
</evidence>
<accession>A0A498HCS2</accession>
<proteinExistence type="predicted"/>